<organism evidence="1 2">
    <name type="scientific">Arthrobacter subterraneus</name>
    <dbReference type="NCBI Taxonomy" id="335973"/>
    <lineage>
        <taxon>Bacteria</taxon>
        <taxon>Bacillati</taxon>
        <taxon>Actinomycetota</taxon>
        <taxon>Actinomycetes</taxon>
        <taxon>Micrococcales</taxon>
        <taxon>Micrococcaceae</taxon>
        <taxon>Arthrobacter</taxon>
    </lineage>
</organism>
<keyword evidence="2" id="KW-1185">Reference proteome</keyword>
<dbReference type="SUPFAM" id="SSF82784">
    <property type="entry name" value="OsmC-like"/>
    <property type="match status" value="1"/>
</dbReference>
<dbReference type="EMBL" id="FNDT01000033">
    <property type="protein sequence ID" value="SDI90966.1"/>
    <property type="molecule type" value="Genomic_DNA"/>
</dbReference>
<dbReference type="PANTHER" id="PTHR42830:SF2">
    <property type="entry name" value="OSMC_OHR FAMILY PROTEIN"/>
    <property type="match status" value="1"/>
</dbReference>
<dbReference type="AlphaFoldDB" id="A0A1G8PF58"/>
<dbReference type="InterPro" id="IPR036102">
    <property type="entry name" value="OsmC/Ohrsf"/>
</dbReference>
<protein>
    <submittedName>
        <fullName evidence="1">Organic hydroperoxide reductase OsmC/OhrA</fullName>
    </submittedName>
</protein>
<dbReference type="PANTHER" id="PTHR42830">
    <property type="entry name" value="OSMOTICALLY INDUCIBLE FAMILY PROTEIN"/>
    <property type="match status" value="1"/>
</dbReference>
<accession>A0A1G8PF58</accession>
<dbReference type="Gene3D" id="3.30.300.20">
    <property type="match status" value="1"/>
</dbReference>
<dbReference type="InterPro" id="IPR015946">
    <property type="entry name" value="KH_dom-like_a/b"/>
</dbReference>
<dbReference type="InterPro" id="IPR003718">
    <property type="entry name" value="OsmC/Ohr_fam"/>
</dbReference>
<evidence type="ECO:0000313" key="1">
    <source>
        <dbReference type="EMBL" id="SDI90966.1"/>
    </source>
</evidence>
<gene>
    <name evidence="1" type="ORF">SAMN04488693_1333</name>
</gene>
<dbReference type="InterPro" id="IPR052707">
    <property type="entry name" value="OsmC_Ohr_Peroxiredoxin"/>
</dbReference>
<name>A0A1G8PF58_9MICC</name>
<evidence type="ECO:0000313" key="2">
    <source>
        <dbReference type="Proteomes" id="UP000199258"/>
    </source>
</evidence>
<reference evidence="1 2" key="1">
    <citation type="submission" date="2016-10" db="EMBL/GenBank/DDBJ databases">
        <authorList>
            <person name="de Groot N.N."/>
        </authorList>
    </citation>
    <scope>NUCLEOTIDE SEQUENCE [LARGE SCALE GENOMIC DNA]</scope>
    <source>
        <strain evidence="1 2">NP_1H</strain>
    </source>
</reference>
<dbReference type="Proteomes" id="UP000199258">
    <property type="component" value="Unassembled WGS sequence"/>
</dbReference>
<proteinExistence type="predicted"/>
<dbReference type="Pfam" id="PF02566">
    <property type="entry name" value="OsmC"/>
    <property type="match status" value="1"/>
</dbReference>
<sequence length="175" mass="18776">MPMNLSEHHYLVRVEWTGNRGDGTTSYRSYSRDHDISAAGLPLIAGSADPTFHGNPERWNPEQLLLAALSQCHMLSYLHMAVKNGVIVTAYEDSAEGTMRLNPDGSGEFTSVTLKPRVTITRGTAKHLAQSIHAEAAAACFIGRSVNFPVLHEPVVVVGGTADPLAAPSRAKTTA</sequence>
<dbReference type="STRING" id="335973.SAMN04488693_1333"/>